<comment type="subcellular location">
    <subcellularLocation>
        <location evidence="1">Membrane</location>
        <topology evidence="1">Multi-pass membrane protein</topology>
    </subcellularLocation>
</comment>
<feature type="transmembrane region" description="Helical" evidence="8">
    <location>
        <begin position="77"/>
        <end position="95"/>
    </location>
</feature>
<organism evidence="9 10">
    <name type="scientific">Peptoclostridium litorale DSM 5388</name>
    <dbReference type="NCBI Taxonomy" id="1121324"/>
    <lineage>
        <taxon>Bacteria</taxon>
        <taxon>Bacillati</taxon>
        <taxon>Bacillota</taxon>
        <taxon>Clostridia</taxon>
        <taxon>Peptostreptococcales</taxon>
        <taxon>Peptoclostridiaceae</taxon>
        <taxon>Peptoclostridium</taxon>
    </lineage>
</organism>
<dbReference type="GO" id="GO:0022857">
    <property type="term" value="F:transmembrane transporter activity"/>
    <property type="evidence" value="ECO:0007669"/>
    <property type="project" value="InterPro"/>
</dbReference>
<evidence type="ECO:0000256" key="6">
    <source>
        <dbReference type="ARBA" id="ARBA00023136"/>
    </source>
</evidence>
<name>A0A069RFM5_PEPLI</name>
<feature type="transmembrane region" description="Helical" evidence="8">
    <location>
        <begin position="35"/>
        <end position="57"/>
    </location>
</feature>
<reference evidence="9 10" key="1">
    <citation type="submission" date="2014-03" db="EMBL/GenBank/DDBJ databases">
        <title>Genome sequence of Clostridium litorale W6, DSM 5388.</title>
        <authorList>
            <person name="Poehlein A."/>
            <person name="Jagirdar A."/>
            <person name="Khonsari B."/>
            <person name="Chibani C.M."/>
            <person name="Gutierrez Gutierrez D.A."/>
            <person name="Davydova E."/>
            <person name="Alghaithi H.S."/>
            <person name="Nair K.P."/>
            <person name="Dhamotharan K."/>
            <person name="Chandran L."/>
            <person name="G W."/>
            <person name="Daniel R."/>
        </authorList>
    </citation>
    <scope>NUCLEOTIDE SEQUENCE [LARGE SCALE GENOMIC DNA]</scope>
    <source>
        <strain evidence="9 10">W6</strain>
    </source>
</reference>
<dbReference type="PANTHER" id="PTHR48086:SF7">
    <property type="entry name" value="SODIUM-SOLUTE SYMPORTER-RELATED"/>
    <property type="match status" value="1"/>
</dbReference>
<keyword evidence="3" id="KW-0813">Transport</keyword>
<feature type="transmembrane region" description="Helical" evidence="8">
    <location>
        <begin position="120"/>
        <end position="140"/>
    </location>
</feature>
<keyword evidence="10" id="KW-1185">Reference proteome</keyword>
<dbReference type="InterPro" id="IPR038377">
    <property type="entry name" value="Na/Glc_symporter_sf"/>
</dbReference>
<evidence type="ECO:0000313" key="9">
    <source>
        <dbReference type="EMBL" id="KDR94995.1"/>
    </source>
</evidence>
<comment type="caution">
    <text evidence="9">The sequence shown here is derived from an EMBL/GenBank/DDBJ whole genome shotgun (WGS) entry which is preliminary data.</text>
</comment>
<evidence type="ECO:0000256" key="1">
    <source>
        <dbReference type="ARBA" id="ARBA00004141"/>
    </source>
</evidence>
<dbReference type="Proteomes" id="UP000027946">
    <property type="component" value="Unassembled WGS sequence"/>
</dbReference>
<keyword evidence="4 8" id="KW-0812">Transmembrane</keyword>
<feature type="transmembrane region" description="Helical" evidence="8">
    <location>
        <begin position="384"/>
        <end position="404"/>
    </location>
</feature>
<dbReference type="PANTHER" id="PTHR48086">
    <property type="entry name" value="SODIUM/PROLINE SYMPORTER-RELATED"/>
    <property type="match status" value="1"/>
</dbReference>
<dbReference type="Gene3D" id="1.20.1730.10">
    <property type="entry name" value="Sodium/glucose cotransporter"/>
    <property type="match status" value="1"/>
</dbReference>
<keyword evidence="5 8" id="KW-1133">Transmembrane helix</keyword>
<dbReference type="eggNOG" id="COG0591">
    <property type="taxonomic scope" value="Bacteria"/>
</dbReference>
<proteinExistence type="inferred from homology"/>
<dbReference type="AlphaFoldDB" id="A0A069RFM5"/>
<evidence type="ECO:0000256" key="2">
    <source>
        <dbReference type="ARBA" id="ARBA00006434"/>
    </source>
</evidence>
<evidence type="ECO:0000256" key="5">
    <source>
        <dbReference type="ARBA" id="ARBA00022989"/>
    </source>
</evidence>
<evidence type="ECO:0000256" key="4">
    <source>
        <dbReference type="ARBA" id="ARBA00022692"/>
    </source>
</evidence>
<evidence type="ECO:0000313" key="10">
    <source>
        <dbReference type="Proteomes" id="UP000027946"/>
    </source>
</evidence>
<comment type="similarity">
    <text evidence="2 7">Belongs to the sodium:solute symporter (SSF) (TC 2.A.21) family.</text>
</comment>
<sequence>MSIPFIIVMLYVFALFGVSWYSTKLAKKGNGGAEGFLLAGRGLPTTVIAVMIAGLAVGGASTVGVAESAYSKGIAAGMYNAAWAAGAIATGLVVVKRFRNMAISTVPELLGKYYGKTGKLIGVIGQLVIQITVTSLQYVAGGSILTALLPNIFTFKTGMLATAIVFVGISLIGGFWAAGLSNVINVIMIYVGLCMGAIFAIKNVGGFSNVVSALNQRPDVPWFNPISGVGWALIIAWFVVMITQCMSNQSCVQISFAAKDAQTAQKGYILGGLIILPVGFLAALFGIIAAVQFPGLENPAMALPKVVMSLNPVIAGLTLSGLWAADVSSAVGLLLGSATLVINDVWKVYVKSDLTEKQELMFSRVIVLIVSVITYILASTIVGILQTILIGLSLTTAFTIIVLFTMFAPSLCKKSSATWTLTAGIAVLALWVFVPSSHIVSHPIYLEWPVCLGAFLLSSVLDKNAADIPEDAFDKKTTGVA</sequence>
<evidence type="ECO:0000256" key="7">
    <source>
        <dbReference type="RuleBase" id="RU362091"/>
    </source>
</evidence>
<dbReference type="CDD" id="cd10322">
    <property type="entry name" value="SLC5sbd"/>
    <property type="match status" value="1"/>
</dbReference>
<evidence type="ECO:0000256" key="8">
    <source>
        <dbReference type="SAM" id="Phobius"/>
    </source>
</evidence>
<dbReference type="InterPro" id="IPR050277">
    <property type="entry name" value="Sodium:Solute_Symporter"/>
</dbReference>
<keyword evidence="6 8" id="KW-0472">Membrane</keyword>
<gene>
    <name evidence="9" type="ORF">CLIT_11c00220</name>
</gene>
<feature type="transmembrane region" description="Helical" evidence="8">
    <location>
        <begin position="267"/>
        <end position="293"/>
    </location>
</feature>
<feature type="transmembrane region" description="Helical" evidence="8">
    <location>
        <begin position="416"/>
        <end position="434"/>
    </location>
</feature>
<dbReference type="STRING" id="1121324.CLIT_11c00220"/>
<feature type="transmembrane region" description="Helical" evidence="8">
    <location>
        <begin position="6"/>
        <end position="23"/>
    </location>
</feature>
<feature type="transmembrane region" description="Helical" evidence="8">
    <location>
        <begin position="313"/>
        <end position="341"/>
    </location>
</feature>
<feature type="transmembrane region" description="Helical" evidence="8">
    <location>
        <begin position="222"/>
        <end position="246"/>
    </location>
</feature>
<dbReference type="PROSITE" id="PS50283">
    <property type="entry name" value="NA_SOLUT_SYMP_3"/>
    <property type="match status" value="1"/>
</dbReference>
<protein>
    <submittedName>
        <fullName evidence="9">Na+/solute symporter</fullName>
    </submittedName>
</protein>
<dbReference type="RefSeq" id="WP_038264800.1">
    <property type="nucleotide sequence ID" value="NZ_FSRH01000002.1"/>
</dbReference>
<dbReference type="EMBL" id="JJMM01000011">
    <property type="protein sequence ID" value="KDR94995.1"/>
    <property type="molecule type" value="Genomic_DNA"/>
</dbReference>
<evidence type="ECO:0000256" key="3">
    <source>
        <dbReference type="ARBA" id="ARBA00022448"/>
    </source>
</evidence>
<dbReference type="GO" id="GO:0005886">
    <property type="term" value="C:plasma membrane"/>
    <property type="evidence" value="ECO:0007669"/>
    <property type="project" value="TreeGrafter"/>
</dbReference>
<dbReference type="Pfam" id="PF00474">
    <property type="entry name" value="SSF"/>
    <property type="match status" value="1"/>
</dbReference>
<feature type="transmembrane region" description="Helical" evidence="8">
    <location>
        <begin position="183"/>
        <end position="202"/>
    </location>
</feature>
<feature type="transmembrane region" description="Helical" evidence="8">
    <location>
        <begin position="361"/>
        <end position="378"/>
    </location>
</feature>
<accession>A0A069RFM5</accession>
<feature type="transmembrane region" description="Helical" evidence="8">
    <location>
        <begin position="152"/>
        <end position="176"/>
    </location>
</feature>
<dbReference type="InterPro" id="IPR001734">
    <property type="entry name" value="Na/solute_symporter"/>
</dbReference>